<reference evidence="11" key="1">
    <citation type="submission" date="2016-11" db="UniProtKB">
        <authorList>
            <consortium name="WormBaseParasite"/>
        </authorList>
    </citation>
    <scope>IDENTIFICATION</scope>
</reference>
<dbReference type="Gene3D" id="3.40.140.70">
    <property type="entry name" value="Ubiquitin-like modifier-activating enzyme ATG7 N-terminal domain"/>
    <property type="match status" value="1"/>
</dbReference>
<evidence type="ECO:0000259" key="9">
    <source>
        <dbReference type="Pfam" id="PF16420"/>
    </source>
</evidence>
<accession>A0A1I8AUY0</accession>
<evidence type="ECO:0000256" key="4">
    <source>
        <dbReference type="ARBA" id="ARBA00022927"/>
    </source>
</evidence>
<dbReference type="InterPro" id="IPR042522">
    <property type="entry name" value="Atg7_N_1"/>
</dbReference>
<feature type="domain" description="THIF-type NAD/FAD binding fold" evidence="8">
    <location>
        <begin position="303"/>
        <end position="590"/>
    </location>
</feature>
<evidence type="ECO:0000256" key="7">
    <source>
        <dbReference type="RuleBase" id="RU366022"/>
    </source>
</evidence>
<dbReference type="PANTHER" id="PTHR10953">
    <property type="entry name" value="UBIQUITIN-ACTIVATING ENZYME E1"/>
    <property type="match status" value="1"/>
</dbReference>
<dbReference type="GO" id="GO:0006995">
    <property type="term" value="P:cellular response to nitrogen starvation"/>
    <property type="evidence" value="ECO:0007669"/>
    <property type="project" value="TreeGrafter"/>
</dbReference>
<organism evidence="10 11">
    <name type="scientific">Steinernema glaseri</name>
    <dbReference type="NCBI Taxonomy" id="37863"/>
    <lineage>
        <taxon>Eukaryota</taxon>
        <taxon>Metazoa</taxon>
        <taxon>Ecdysozoa</taxon>
        <taxon>Nematoda</taxon>
        <taxon>Chromadorea</taxon>
        <taxon>Rhabditida</taxon>
        <taxon>Tylenchina</taxon>
        <taxon>Panagrolaimomorpha</taxon>
        <taxon>Strongyloidoidea</taxon>
        <taxon>Steinernematidae</taxon>
        <taxon>Steinernema</taxon>
    </lineage>
</organism>
<evidence type="ECO:0000313" key="11">
    <source>
        <dbReference type="WBParaSite" id="L893_g9320.t1"/>
    </source>
</evidence>
<dbReference type="Pfam" id="PF00899">
    <property type="entry name" value="ThiF"/>
    <property type="match status" value="1"/>
</dbReference>
<protein>
    <recommendedName>
        <fullName evidence="2 7">Ubiquitin-like modifier-activating enzyme ATG7</fullName>
    </recommendedName>
    <alternativeName>
        <fullName evidence="7">Autophagy-related protein 7</fullName>
    </alternativeName>
</protein>
<comment type="function">
    <text evidence="7">E1-like activating enzyme involved in the 2 ubiquitin-like systems required for autophagy.</text>
</comment>
<dbReference type="Gene3D" id="3.40.140.100">
    <property type="entry name" value="Ubiquitin-like modifier-activating enzyme ATG7 C-terminal domain"/>
    <property type="match status" value="1"/>
</dbReference>
<comment type="similarity">
    <text evidence="1 7">Belongs to the ATG7 family.</text>
</comment>
<dbReference type="GO" id="GO:0015031">
    <property type="term" value="P:protein transport"/>
    <property type="evidence" value="ECO:0007669"/>
    <property type="project" value="UniProtKB-UniRule"/>
</dbReference>
<dbReference type="InterPro" id="IPR045886">
    <property type="entry name" value="ThiF/MoeB/HesA"/>
</dbReference>
<dbReference type="InterPro" id="IPR000594">
    <property type="entry name" value="ThiF_NAD_FAD-bd"/>
</dbReference>
<evidence type="ECO:0000313" key="10">
    <source>
        <dbReference type="Proteomes" id="UP000095287"/>
    </source>
</evidence>
<keyword evidence="10" id="KW-1185">Reference proteome</keyword>
<dbReference type="PANTHER" id="PTHR10953:SF3">
    <property type="entry name" value="UBIQUITIN-LIKE MODIFIER-ACTIVATING ENZYME ATG7"/>
    <property type="match status" value="1"/>
</dbReference>
<dbReference type="SUPFAM" id="SSF69572">
    <property type="entry name" value="Activating enzymes of the ubiquitin-like proteins"/>
    <property type="match status" value="1"/>
</dbReference>
<dbReference type="GO" id="GO:0032446">
    <property type="term" value="P:protein modification by small protein conjugation"/>
    <property type="evidence" value="ECO:0007669"/>
    <property type="project" value="TreeGrafter"/>
</dbReference>
<dbReference type="GO" id="GO:0000045">
    <property type="term" value="P:autophagosome assembly"/>
    <property type="evidence" value="ECO:0007669"/>
    <property type="project" value="TreeGrafter"/>
</dbReference>
<dbReference type="GO" id="GO:0034727">
    <property type="term" value="P:piecemeal microautophagy of the nucleus"/>
    <property type="evidence" value="ECO:0007669"/>
    <property type="project" value="TreeGrafter"/>
</dbReference>
<feature type="domain" description="Ubiquitin-like modifier-activating enzyme Atg7 N-terminal" evidence="9">
    <location>
        <begin position="5"/>
        <end position="279"/>
    </location>
</feature>
<dbReference type="FunFam" id="3.40.50.720:FF:000243">
    <property type="entry name" value="Ubiquitin-like modifier-activating enzyme ATG7"/>
    <property type="match status" value="1"/>
</dbReference>
<dbReference type="InterPro" id="IPR006285">
    <property type="entry name" value="Atg7"/>
</dbReference>
<evidence type="ECO:0000256" key="1">
    <source>
        <dbReference type="ARBA" id="ARBA00010931"/>
    </source>
</evidence>
<dbReference type="InterPro" id="IPR042523">
    <property type="entry name" value="Atg7_N_2"/>
</dbReference>
<sequence length="648" mass="71405">MTKVTFAPFVTTAHSAFWDALNQRKLTEWKLDESPRCVWAQAAQYKASQKQTSQLQLDHSSFFAPPADQIRAGVLNIPGSLIVYNTAESFGSADRKALLASKAEAIWSAVRSGEWSKNPCILNSFVLTVFADLKKMVYFYWNCVPALIYPDNVEVAEKFEPSQDKQLTDLVHSTFLNNGNAPFLLVDGNAVPISEITSVQNPTLVYMDYSGGDQLSWNLRNLLAAVAYARKDLSSLNIVASRGANGILRGKISWTIPGSEGQPTAVGWERDESGQLRCKKTVLPKVDQAARADQMIDLNLKLISWRLVPDIKLENFTDARCLLLGSGTLGCNMARALLGWGLKNFTFVDNSTVSLSNPVRQSLFTFKDAQEGKSKAEAAAENLRNIRPTVNAKGVNMMIPMPGHPVSPAEESKTHETVNQLEQLIKDHDVVFLLLDSREARWLPTVLASVHNKLCFTVGLGFNSFVAMRHGGEPSGSIEDPVQDLSLSIPGSELACYFCCDVTAPTNSMRDRTLDQQCTVTRPGACFWATSMATELFASVVQHPLGIDAPADIAQPDDNATVLGATPHQIRGYLNSFKQMTPAVRRNTNCTACGNDVRRNYVQEGWNFLLKVFNDPSYLEQVTGLDQLHIAAEDVNDQIIAYDDDESV</sequence>
<dbReference type="NCBIfam" id="TIGR01381">
    <property type="entry name" value="E1_like_apg7"/>
    <property type="match status" value="1"/>
</dbReference>
<comment type="subcellular location">
    <subcellularLocation>
        <location evidence="7">Cytoplasm</location>
    </subcellularLocation>
    <subcellularLocation>
        <location evidence="7">Preautophagosomal structure</location>
    </subcellularLocation>
</comment>
<name>A0A1I8AUY0_9BILA</name>
<evidence type="ECO:0000256" key="5">
    <source>
        <dbReference type="ARBA" id="ARBA00023006"/>
    </source>
</evidence>
<feature type="active site" description="Glycyl thioester intermediate" evidence="6">
    <location>
        <position position="518"/>
    </location>
</feature>
<dbReference type="AlphaFoldDB" id="A0A1I8AUY0"/>
<dbReference type="GO" id="GO:0019778">
    <property type="term" value="F:Atg12 activating enzyme activity"/>
    <property type="evidence" value="ECO:0007669"/>
    <property type="project" value="TreeGrafter"/>
</dbReference>
<dbReference type="WBParaSite" id="L893_g9320.t1">
    <property type="protein sequence ID" value="L893_g9320.t1"/>
    <property type="gene ID" value="L893_g9320"/>
</dbReference>
<keyword evidence="7" id="KW-0963">Cytoplasm</keyword>
<dbReference type="GO" id="GO:0000407">
    <property type="term" value="C:phagophore assembly site"/>
    <property type="evidence" value="ECO:0007669"/>
    <property type="project" value="UniProtKB-SubCell"/>
</dbReference>
<dbReference type="Pfam" id="PF16420">
    <property type="entry name" value="ATG7_N"/>
    <property type="match status" value="1"/>
</dbReference>
<evidence type="ECO:0000256" key="3">
    <source>
        <dbReference type="ARBA" id="ARBA00022448"/>
    </source>
</evidence>
<keyword evidence="5 7" id="KW-0072">Autophagy</keyword>
<evidence type="ECO:0000256" key="6">
    <source>
        <dbReference type="PIRSR" id="PIRSR606285-1"/>
    </source>
</evidence>
<proteinExistence type="inferred from homology"/>
<dbReference type="GO" id="GO:0000422">
    <property type="term" value="P:autophagy of mitochondrion"/>
    <property type="evidence" value="ECO:0007669"/>
    <property type="project" value="TreeGrafter"/>
</dbReference>
<evidence type="ECO:0000256" key="2">
    <source>
        <dbReference type="ARBA" id="ARBA00017647"/>
    </source>
</evidence>
<keyword evidence="7" id="KW-0833">Ubl conjugation pathway</keyword>
<dbReference type="Proteomes" id="UP000095287">
    <property type="component" value="Unplaced"/>
</dbReference>
<dbReference type="InterPro" id="IPR035985">
    <property type="entry name" value="Ubiquitin-activating_enz"/>
</dbReference>
<keyword evidence="3 7" id="KW-0813">Transport</keyword>
<dbReference type="GO" id="GO:0019779">
    <property type="term" value="F:Atg8 activating enzyme activity"/>
    <property type="evidence" value="ECO:0007669"/>
    <property type="project" value="TreeGrafter"/>
</dbReference>
<dbReference type="Gene3D" id="3.40.50.720">
    <property type="entry name" value="NAD(P)-binding Rossmann-like Domain"/>
    <property type="match status" value="1"/>
</dbReference>
<evidence type="ECO:0000259" key="8">
    <source>
        <dbReference type="Pfam" id="PF00899"/>
    </source>
</evidence>
<keyword evidence="4 7" id="KW-0653">Protein transport</keyword>
<comment type="subunit">
    <text evidence="7">Homodimer.</text>
</comment>
<dbReference type="InterPro" id="IPR032197">
    <property type="entry name" value="Atg7_N"/>
</dbReference>